<dbReference type="InterPro" id="IPR050272">
    <property type="entry name" value="Isochorismatase-like_hydrls"/>
</dbReference>
<organism evidence="4 5">
    <name type="scientific">Oryza meyeriana var. granulata</name>
    <dbReference type="NCBI Taxonomy" id="110450"/>
    <lineage>
        <taxon>Eukaryota</taxon>
        <taxon>Viridiplantae</taxon>
        <taxon>Streptophyta</taxon>
        <taxon>Embryophyta</taxon>
        <taxon>Tracheophyta</taxon>
        <taxon>Spermatophyta</taxon>
        <taxon>Magnoliopsida</taxon>
        <taxon>Liliopsida</taxon>
        <taxon>Poales</taxon>
        <taxon>Poaceae</taxon>
        <taxon>BOP clade</taxon>
        <taxon>Oryzoideae</taxon>
        <taxon>Oryzeae</taxon>
        <taxon>Oryzinae</taxon>
        <taxon>Oryza</taxon>
        <taxon>Oryza meyeriana</taxon>
    </lineage>
</organism>
<dbReference type="InterPro" id="IPR000868">
    <property type="entry name" value="Isochorismatase-like_dom"/>
</dbReference>
<dbReference type="InterPro" id="IPR036380">
    <property type="entry name" value="Isochorismatase-like_sf"/>
</dbReference>
<accession>A0A6G1BZU7</accession>
<dbReference type="OrthoDB" id="167809at2759"/>
<name>A0A6G1BZU7_9ORYZ</name>
<dbReference type="Proteomes" id="UP000479710">
    <property type="component" value="Unassembled WGS sequence"/>
</dbReference>
<evidence type="ECO:0000313" key="5">
    <source>
        <dbReference type="Proteomes" id="UP000479710"/>
    </source>
</evidence>
<comment type="similarity">
    <text evidence="1">Belongs to the isochorismatase family.</text>
</comment>
<dbReference type="CDD" id="cd00431">
    <property type="entry name" value="cysteine_hydrolases"/>
    <property type="match status" value="1"/>
</dbReference>
<dbReference type="Gene3D" id="3.40.50.850">
    <property type="entry name" value="Isochorismatase-like"/>
    <property type="match status" value="1"/>
</dbReference>
<reference evidence="4 5" key="1">
    <citation type="submission" date="2019-11" db="EMBL/GenBank/DDBJ databases">
        <title>Whole genome sequence of Oryza granulata.</title>
        <authorList>
            <person name="Li W."/>
        </authorList>
    </citation>
    <scope>NUCLEOTIDE SEQUENCE [LARGE SCALE GENOMIC DNA]</scope>
    <source>
        <strain evidence="5">cv. Menghai</strain>
        <tissue evidence="4">Leaf</tissue>
    </source>
</reference>
<dbReference type="GO" id="GO:0016787">
    <property type="term" value="F:hydrolase activity"/>
    <property type="evidence" value="ECO:0007669"/>
    <property type="project" value="UniProtKB-KW"/>
</dbReference>
<dbReference type="AlphaFoldDB" id="A0A6G1BZU7"/>
<evidence type="ECO:0000256" key="2">
    <source>
        <dbReference type="ARBA" id="ARBA00022801"/>
    </source>
</evidence>
<protein>
    <recommendedName>
        <fullName evidence="3">Isochorismatase-like domain-containing protein</fullName>
    </recommendedName>
</protein>
<keyword evidence="5" id="KW-1185">Reference proteome</keyword>
<evidence type="ECO:0000313" key="4">
    <source>
        <dbReference type="EMBL" id="KAF0893442.1"/>
    </source>
</evidence>
<evidence type="ECO:0000259" key="3">
    <source>
        <dbReference type="Pfam" id="PF00857"/>
    </source>
</evidence>
<keyword evidence="2" id="KW-0378">Hydrolase</keyword>
<sequence>MGSREMGSIGSLLGHIPRPHLTRVGLLRVWKLVKASPSLSFIDPIPSAQECSLISSGHLLAPVLAFTMPRPASSASYTRYETRRRDPNPRAAALLVIDLQGHFASIAAPIMPAVASTVALCRAAGVPVVYTRHVDPVPRAGPLGEWWPGDQITDGTPEAELLPGAGRRKGDLVAEKTTYSAFAGTGLEETLRGMGVEEVIVTGVMTNLCCETTARDAFVRGFRVFFSADATATASQDLQEATLVNMAYGFAYIVDCKRLDAAFGEAK</sequence>
<comment type="caution">
    <text evidence="4">The sequence shown here is derived from an EMBL/GenBank/DDBJ whole genome shotgun (WGS) entry which is preliminary data.</text>
</comment>
<dbReference type="Pfam" id="PF00857">
    <property type="entry name" value="Isochorismatase"/>
    <property type="match status" value="1"/>
</dbReference>
<evidence type="ECO:0000256" key="1">
    <source>
        <dbReference type="ARBA" id="ARBA00006336"/>
    </source>
</evidence>
<proteinExistence type="inferred from homology"/>
<dbReference type="SUPFAM" id="SSF52499">
    <property type="entry name" value="Isochorismatase-like hydrolases"/>
    <property type="match status" value="1"/>
</dbReference>
<gene>
    <name evidence="4" type="ORF">E2562_025239</name>
</gene>
<dbReference type="PANTHER" id="PTHR43540">
    <property type="entry name" value="PEROXYUREIDOACRYLATE/UREIDOACRYLATE AMIDOHYDROLASE-RELATED"/>
    <property type="match status" value="1"/>
</dbReference>
<dbReference type="PANTHER" id="PTHR43540:SF6">
    <property type="entry name" value="ISOCHORISMATASE-LIKE DOMAIN-CONTAINING PROTEIN"/>
    <property type="match status" value="1"/>
</dbReference>
<feature type="domain" description="Isochorismatase-like" evidence="3">
    <location>
        <begin position="92"/>
        <end position="255"/>
    </location>
</feature>
<dbReference type="EMBL" id="SPHZ02000011">
    <property type="protein sequence ID" value="KAF0893442.1"/>
    <property type="molecule type" value="Genomic_DNA"/>
</dbReference>